<accession>A0A1V8YKV3</accession>
<dbReference type="EMBL" id="MJEA01000022">
    <property type="protein sequence ID" value="OQO67976.1"/>
    <property type="molecule type" value="Genomic_DNA"/>
</dbReference>
<name>A0A1V8YKV3_9ENTE</name>
<protein>
    <submittedName>
        <fullName evidence="1">Inosine-5-monophosphate dehydrogenase</fullName>
    </submittedName>
</protein>
<sequence length="53" mass="6186">MRCNSIKVKNMLMYSIGELGKQIVVTPQTLRNRDKKGELKPAHVSQDVTRYYF</sequence>
<dbReference type="Proteomes" id="UP000192477">
    <property type="component" value="Unassembled WGS sequence"/>
</dbReference>
<dbReference type="Gene3D" id="1.10.1660.10">
    <property type="match status" value="1"/>
</dbReference>
<evidence type="ECO:0000313" key="2">
    <source>
        <dbReference type="Proteomes" id="UP000192477"/>
    </source>
</evidence>
<comment type="caution">
    <text evidence="1">The sequence shown here is derived from an EMBL/GenBank/DDBJ whole genome shotgun (WGS) entry which is preliminary data.</text>
</comment>
<gene>
    <name evidence="1" type="ORF">BH747_13100</name>
</gene>
<organism evidence="1 2">
    <name type="scientific">Enterococcus villorum</name>
    <dbReference type="NCBI Taxonomy" id="112904"/>
    <lineage>
        <taxon>Bacteria</taxon>
        <taxon>Bacillati</taxon>
        <taxon>Bacillota</taxon>
        <taxon>Bacilli</taxon>
        <taxon>Lactobacillales</taxon>
        <taxon>Enterococcaceae</taxon>
        <taxon>Enterococcus</taxon>
    </lineage>
</organism>
<dbReference type="AlphaFoldDB" id="A0A1V8YKV3"/>
<evidence type="ECO:0000313" key="1">
    <source>
        <dbReference type="EMBL" id="OQO67976.1"/>
    </source>
</evidence>
<reference evidence="1 2" key="1">
    <citation type="journal article" date="2017" name="BMC Microbiol.">
        <title>Comparative genomics of Enterococcus spp. isolated from bovine feces.</title>
        <authorList>
            <person name="Beukers A.G."/>
            <person name="Zaheer R."/>
            <person name="Goji N."/>
            <person name="Amoako K.K."/>
            <person name="Chaves A.V."/>
            <person name="Ward M.P."/>
            <person name="McAllister T.A."/>
        </authorList>
    </citation>
    <scope>NUCLEOTIDE SEQUENCE [LARGE SCALE GENOMIC DNA]</scope>
    <source>
        <strain evidence="1 2">F1129D 143</strain>
    </source>
</reference>
<dbReference type="InterPro" id="IPR009061">
    <property type="entry name" value="DNA-bd_dom_put_sf"/>
</dbReference>
<proteinExistence type="predicted"/>
<dbReference type="STRING" id="112904.BH747_13100"/>
<dbReference type="SUPFAM" id="SSF46955">
    <property type="entry name" value="Putative DNA-binding domain"/>
    <property type="match status" value="1"/>
</dbReference>